<dbReference type="EMBL" id="AP022593">
    <property type="protein sequence ID" value="BBY50389.1"/>
    <property type="molecule type" value="Genomic_DNA"/>
</dbReference>
<gene>
    <name evidence="2" type="ORF">MARA_38570</name>
</gene>
<proteinExistence type="predicted"/>
<organism evidence="2 3">
    <name type="scientific">Mycolicibacterium arabiense</name>
    <dbReference type="NCBI Taxonomy" id="1286181"/>
    <lineage>
        <taxon>Bacteria</taxon>
        <taxon>Bacillati</taxon>
        <taxon>Actinomycetota</taxon>
        <taxon>Actinomycetes</taxon>
        <taxon>Mycobacteriales</taxon>
        <taxon>Mycobacteriaceae</taxon>
        <taxon>Mycolicibacterium</taxon>
    </lineage>
</organism>
<accession>A0A7I7S2D5</accession>
<keyword evidence="1" id="KW-0732">Signal</keyword>
<evidence type="ECO:0000256" key="1">
    <source>
        <dbReference type="SAM" id="SignalP"/>
    </source>
</evidence>
<name>A0A7I7S2D5_9MYCO</name>
<feature type="chain" id="PRO_5029731549" description="Intersectin-EH binding protein Ibp1" evidence="1">
    <location>
        <begin position="21"/>
        <end position="81"/>
    </location>
</feature>
<protein>
    <recommendedName>
        <fullName evidence="4">Intersectin-EH binding protein Ibp1</fullName>
    </recommendedName>
</protein>
<reference evidence="2 3" key="1">
    <citation type="journal article" date="2019" name="Emerg. Microbes Infect.">
        <title>Comprehensive subspecies identification of 175 nontuberculous mycobacteria species based on 7547 genomic profiles.</title>
        <authorList>
            <person name="Matsumoto Y."/>
            <person name="Kinjo T."/>
            <person name="Motooka D."/>
            <person name="Nabeya D."/>
            <person name="Jung N."/>
            <person name="Uechi K."/>
            <person name="Horii T."/>
            <person name="Iida T."/>
            <person name="Fujita J."/>
            <person name="Nakamura S."/>
        </authorList>
    </citation>
    <scope>NUCLEOTIDE SEQUENCE [LARGE SCALE GENOMIC DNA]</scope>
    <source>
        <strain evidence="2 3">JCM 18538</strain>
    </source>
</reference>
<sequence length="81" mass="7935">MGIGAFAAAAGIAAAPTATAAPCSQFIQPYNPFLQTCGIPNNPPAVRGASPGAGAIIACRNIPGCLSYVVNGGPGFPGYTR</sequence>
<dbReference type="Proteomes" id="UP000467428">
    <property type="component" value="Chromosome"/>
</dbReference>
<geneLocation type="plasmid" evidence="3">
    <name>pjcm18538 dna</name>
</geneLocation>
<dbReference type="KEGG" id="marz:MARA_38570"/>
<evidence type="ECO:0000313" key="3">
    <source>
        <dbReference type="Proteomes" id="UP000467428"/>
    </source>
</evidence>
<dbReference type="AlphaFoldDB" id="A0A7I7S2D5"/>
<evidence type="ECO:0000313" key="2">
    <source>
        <dbReference type="EMBL" id="BBY50389.1"/>
    </source>
</evidence>
<keyword evidence="3" id="KW-1185">Reference proteome</keyword>
<evidence type="ECO:0008006" key="4">
    <source>
        <dbReference type="Google" id="ProtNLM"/>
    </source>
</evidence>
<feature type="signal peptide" evidence="1">
    <location>
        <begin position="1"/>
        <end position="20"/>
    </location>
</feature>